<keyword evidence="2" id="KW-1185">Reference proteome</keyword>
<organism evidence="1 2">
    <name type="scientific">Thalassiosira oceanica</name>
    <name type="common">Marine diatom</name>
    <dbReference type="NCBI Taxonomy" id="159749"/>
    <lineage>
        <taxon>Eukaryota</taxon>
        <taxon>Sar</taxon>
        <taxon>Stramenopiles</taxon>
        <taxon>Ochrophyta</taxon>
        <taxon>Bacillariophyta</taxon>
        <taxon>Coscinodiscophyceae</taxon>
        <taxon>Thalassiosirophycidae</taxon>
        <taxon>Thalassiosirales</taxon>
        <taxon>Thalassiosiraceae</taxon>
        <taxon>Thalassiosira</taxon>
    </lineage>
</organism>
<dbReference type="AlphaFoldDB" id="K0SMX3"/>
<dbReference type="EMBL" id="AGNL01018992">
    <property type="protein sequence ID" value="EJK62286.1"/>
    <property type="molecule type" value="Genomic_DNA"/>
</dbReference>
<gene>
    <name evidence="1" type="ORF">THAOC_17106</name>
</gene>
<dbReference type="Proteomes" id="UP000266841">
    <property type="component" value="Unassembled WGS sequence"/>
</dbReference>
<name>K0SMX3_THAOC</name>
<evidence type="ECO:0000313" key="2">
    <source>
        <dbReference type="Proteomes" id="UP000266841"/>
    </source>
</evidence>
<accession>K0SMX3</accession>
<dbReference type="eggNOG" id="ENOG502TB2T">
    <property type="taxonomic scope" value="Eukaryota"/>
</dbReference>
<sequence length="292" mass="32052">MAVNAMETEDVVANGDIDCSTTSFSHRNRFRKLKASLALKRRIGSSNDSTISMTRSVEGDALANYQEREISCEDPKANEGSNGRKVSIDQSVQSVVTMQDLPRSFEDLTTVDPTNSHPPGKYRIESSTSPPTAQPATAIIHPNTASPTNIHPVLPSDTVWARGDPVGGPSGLSNAMDCPRTLHVPPPRQHQRETIRQLDPALQARIEAVHIQERLLGVHHPDVIFAFSSLEKLFARRGMYVEASQIRMAAQRRSFEAIHTAATGGQMRPDAQEPPANIPAEITFQHEKNTSH</sequence>
<comment type="caution">
    <text evidence="1">The sequence shown here is derived from an EMBL/GenBank/DDBJ whole genome shotgun (WGS) entry which is preliminary data.</text>
</comment>
<proteinExistence type="predicted"/>
<protein>
    <submittedName>
        <fullName evidence="1">Uncharacterized protein</fullName>
    </submittedName>
</protein>
<evidence type="ECO:0000313" key="1">
    <source>
        <dbReference type="EMBL" id="EJK62286.1"/>
    </source>
</evidence>
<dbReference type="OrthoDB" id="3038484at2759"/>
<reference evidence="1 2" key="1">
    <citation type="journal article" date="2012" name="Genome Biol.">
        <title>Genome and low-iron response of an oceanic diatom adapted to chronic iron limitation.</title>
        <authorList>
            <person name="Lommer M."/>
            <person name="Specht M."/>
            <person name="Roy A.S."/>
            <person name="Kraemer L."/>
            <person name="Andreson R."/>
            <person name="Gutowska M.A."/>
            <person name="Wolf J."/>
            <person name="Bergner S.V."/>
            <person name="Schilhabel M.B."/>
            <person name="Klostermeier U.C."/>
            <person name="Beiko R.G."/>
            <person name="Rosenstiel P."/>
            <person name="Hippler M."/>
            <person name="Laroche J."/>
        </authorList>
    </citation>
    <scope>NUCLEOTIDE SEQUENCE [LARGE SCALE GENOMIC DNA]</scope>
    <source>
        <strain evidence="1 2">CCMP1005</strain>
    </source>
</reference>